<evidence type="ECO:0000313" key="3">
    <source>
        <dbReference type="EMBL" id="RPB07450.1"/>
    </source>
</evidence>
<gene>
    <name evidence="3" type="ORF">P167DRAFT_555766</name>
</gene>
<dbReference type="Proteomes" id="UP000277580">
    <property type="component" value="Unassembled WGS sequence"/>
</dbReference>
<dbReference type="FunCoup" id="A0A3N4KAC1">
    <property type="interactions" value="36"/>
</dbReference>
<evidence type="ECO:0000259" key="2">
    <source>
        <dbReference type="PROSITE" id="PS50250"/>
    </source>
</evidence>
<dbReference type="InterPro" id="IPR000717">
    <property type="entry name" value="PCI_dom"/>
</dbReference>
<feature type="region of interest" description="Disordered" evidence="1">
    <location>
        <begin position="118"/>
        <end position="166"/>
    </location>
</feature>
<feature type="compositionally biased region" description="Polar residues" evidence="1">
    <location>
        <begin position="132"/>
        <end position="143"/>
    </location>
</feature>
<proteinExistence type="predicted"/>
<organism evidence="3 4">
    <name type="scientific">Morchella conica CCBAS932</name>
    <dbReference type="NCBI Taxonomy" id="1392247"/>
    <lineage>
        <taxon>Eukaryota</taxon>
        <taxon>Fungi</taxon>
        <taxon>Dikarya</taxon>
        <taxon>Ascomycota</taxon>
        <taxon>Pezizomycotina</taxon>
        <taxon>Pezizomycetes</taxon>
        <taxon>Pezizales</taxon>
        <taxon>Morchellaceae</taxon>
        <taxon>Morchella</taxon>
    </lineage>
</organism>
<dbReference type="PANTHER" id="PTHR12436">
    <property type="entry name" value="80 KDA MCM3-ASSOCIATED PROTEIN"/>
    <property type="match status" value="1"/>
</dbReference>
<keyword evidence="4" id="KW-1185">Reference proteome</keyword>
<feature type="region of interest" description="Disordered" evidence="1">
    <location>
        <begin position="1"/>
        <end position="60"/>
    </location>
</feature>
<feature type="domain" description="PCI" evidence="2">
    <location>
        <begin position="335"/>
        <end position="499"/>
    </location>
</feature>
<dbReference type="STRING" id="1392247.A0A3N4KAC1"/>
<dbReference type="InterPro" id="IPR005062">
    <property type="entry name" value="SAC3/GANP/THP3_conserved"/>
</dbReference>
<sequence length="522" mass="59792">MSAPPWRSGGSSYTNGSNRNGAYTQVNARKTLSSGTRPGYSYNQTQASTESPSSGQKTTFPDKLKQYVARTFEDCPPESKSEVEIELKRIITDAFNQKVVWTIEWDNMPLPQHVLAKKAQEKKDRVDKEDSTITMQELNNSLRSPPPKLDTSGRYSPSNREPKYNNVMNFELGGKKRKSASSDEISLVIRSDDRFDKRARHDTHQYSSAADKLSQRDKEKRAKRFEDSNNRVSPQSPHPSTPIDNGKILVGTCEKLEKQYFRLTSAPDPTQVRPLHVLEKTLELLKKKWRTESNYSYICDQFKSLRQDLTVQHIKTDFTVLVYEIHARIALEKGDLGEYNQCQTQLYSLYGEGFKGHEEEFKAYRILYLLHTCNRADMNDLLANLTPVDKQDKSVQHALQVRSVLAAGNFHRFFKLYLEAPKMGGYLMDSFIARERMSAMCTICKAYRPDIDIRFLTEELGFESDTECVQFLCDSGAQDLIEQKSDDKGVPRTIRFQTTKALSIFEELKKSAFKKVDIKGQL</sequence>
<dbReference type="EMBL" id="ML119182">
    <property type="protein sequence ID" value="RPB07450.1"/>
    <property type="molecule type" value="Genomic_DNA"/>
</dbReference>
<reference evidence="3 4" key="1">
    <citation type="journal article" date="2018" name="Nat. Ecol. Evol.">
        <title>Pezizomycetes genomes reveal the molecular basis of ectomycorrhizal truffle lifestyle.</title>
        <authorList>
            <person name="Murat C."/>
            <person name="Payen T."/>
            <person name="Noel B."/>
            <person name="Kuo A."/>
            <person name="Morin E."/>
            <person name="Chen J."/>
            <person name="Kohler A."/>
            <person name="Krizsan K."/>
            <person name="Balestrini R."/>
            <person name="Da Silva C."/>
            <person name="Montanini B."/>
            <person name="Hainaut M."/>
            <person name="Levati E."/>
            <person name="Barry K.W."/>
            <person name="Belfiori B."/>
            <person name="Cichocki N."/>
            <person name="Clum A."/>
            <person name="Dockter R.B."/>
            <person name="Fauchery L."/>
            <person name="Guy J."/>
            <person name="Iotti M."/>
            <person name="Le Tacon F."/>
            <person name="Lindquist E.A."/>
            <person name="Lipzen A."/>
            <person name="Malagnac F."/>
            <person name="Mello A."/>
            <person name="Molinier V."/>
            <person name="Miyauchi S."/>
            <person name="Poulain J."/>
            <person name="Riccioni C."/>
            <person name="Rubini A."/>
            <person name="Sitrit Y."/>
            <person name="Splivallo R."/>
            <person name="Traeger S."/>
            <person name="Wang M."/>
            <person name="Zifcakova L."/>
            <person name="Wipf D."/>
            <person name="Zambonelli A."/>
            <person name="Paolocci F."/>
            <person name="Nowrousian M."/>
            <person name="Ottonello S."/>
            <person name="Baldrian P."/>
            <person name="Spatafora J.W."/>
            <person name="Henrissat B."/>
            <person name="Nagy L.G."/>
            <person name="Aury J.M."/>
            <person name="Wincker P."/>
            <person name="Grigoriev I.V."/>
            <person name="Bonfante P."/>
            <person name="Martin F.M."/>
        </authorList>
    </citation>
    <scope>NUCLEOTIDE SEQUENCE [LARGE SCALE GENOMIC DNA]</scope>
    <source>
        <strain evidence="3 4">CCBAS932</strain>
    </source>
</reference>
<dbReference type="Pfam" id="PF03399">
    <property type="entry name" value="SAC3_GANP"/>
    <property type="match status" value="1"/>
</dbReference>
<dbReference type="InParanoid" id="A0A3N4KAC1"/>
<dbReference type="InterPro" id="IPR045107">
    <property type="entry name" value="SAC3/GANP/THP3"/>
</dbReference>
<feature type="region of interest" description="Disordered" evidence="1">
    <location>
        <begin position="196"/>
        <end position="247"/>
    </location>
</feature>
<feature type="compositionally biased region" description="Polar residues" evidence="1">
    <location>
        <begin position="9"/>
        <end position="59"/>
    </location>
</feature>
<dbReference type="PROSITE" id="PS50250">
    <property type="entry name" value="PCI"/>
    <property type="match status" value="1"/>
</dbReference>
<accession>A0A3N4KAC1</accession>
<feature type="compositionally biased region" description="Basic and acidic residues" evidence="1">
    <location>
        <begin position="118"/>
        <end position="131"/>
    </location>
</feature>
<feature type="compositionally biased region" description="Basic and acidic residues" evidence="1">
    <location>
        <begin position="213"/>
        <end position="229"/>
    </location>
</feature>
<dbReference type="PANTHER" id="PTHR12436:SF4">
    <property type="entry name" value="LEUKOCYTE RECEPTOR CLUSTER MEMBER 8"/>
    <property type="match status" value="1"/>
</dbReference>
<protein>
    <recommendedName>
        <fullName evidence="2">PCI domain-containing protein</fullName>
    </recommendedName>
</protein>
<evidence type="ECO:0000256" key="1">
    <source>
        <dbReference type="SAM" id="MobiDB-lite"/>
    </source>
</evidence>
<dbReference type="Gene3D" id="1.25.40.990">
    <property type="match status" value="1"/>
</dbReference>
<dbReference type="GO" id="GO:0005634">
    <property type="term" value="C:nucleus"/>
    <property type="evidence" value="ECO:0007669"/>
    <property type="project" value="TreeGrafter"/>
</dbReference>
<dbReference type="OrthoDB" id="199574at2759"/>
<dbReference type="AlphaFoldDB" id="A0A3N4KAC1"/>
<name>A0A3N4KAC1_9PEZI</name>
<evidence type="ECO:0000313" key="4">
    <source>
        <dbReference type="Proteomes" id="UP000277580"/>
    </source>
</evidence>